<reference evidence="2" key="1">
    <citation type="submission" date="2020-10" db="EMBL/GenBank/DDBJ databases">
        <authorList>
            <person name="Gilroy R."/>
        </authorList>
    </citation>
    <scope>NUCLEOTIDE SEQUENCE</scope>
    <source>
        <strain evidence="2">ChiSjej5B23-6657</strain>
    </source>
</reference>
<dbReference type="AlphaFoldDB" id="A0A9D1E820"/>
<proteinExistence type="predicted"/>
<name>A0A9D1E820_9FIRM</name>
<keyword evidence="1" id="KW-1133">Transmembrane helix</keyword>
<reference evidence="2" key="2">
    <citation type="journal article" date="2021" name="PeerJ">
        <title>Extensive microbial diversity within the chicken gut microbiome revealed by metagenomics and culture.</title>
        <authorList>
            <person name="Gilroy R."/>
            <person name="Ravi A."/>
            <person name="Getino M."/>
            <person name="Pursley I."/>
            <person name="Horton D.L."/>
            <person name="Alikhan N.F."/>
            <person name="Baker D."/>
            <person name="Gharbi K."/>
            <person name="Hall N."/>
            <person name="Watson M."/>
            <person name="Adriaenssens E.M."/>
            <person name="Foster-Nyarko E."/>
            <person name="Jarju S."/>
            <person name="Secka A."/>
            <person name="Antonio M."/>
            <person name="Oren A."/>
            <person name="Chaudhuri R.R."/>
            <person name="La Ragione R."/>
            <person name="Hildebrand F."/>
            <person name="Pallen M.J."/>
        </authorList>
    </citation>
    <scope>NUCLEOTIDE SEQUENCE</scope>
    <source>
        <strain evidence="2">ChiSjej5B23-6657</strain>
    </source>
</reference>
<dbReference type="EMBL" id="DVHM01000007">
    <property type="protein sequence ID" value="HIR69731.1"/>
    <property type="molecule type" value="Genomic_DNA"/>
</dbReference>
<evidence type="ECO:0000256" key="1">
    <source>
        <dbReference type="SAM" id="Phobius"/>
    </source>
</evidence>
<feature type="transmembrane region" description="Helical" evidence="1">
    <location>
        <begin position="12"/>
        <end position="33"/>
    </location>
</feature>
<evidence type="ECO:0000313" key="2">
    <source>
        <dbReference type="EMBL" id="HIR69731.1"/>
    </source>
</evidence>
<accession>A0A9D1E820</accession>
<comment type="caution">
    <text evidence="2">The sequence shown here is derived from an EMBL/GenBank/DDBJ whole genome shotgun (WGS) entry which is preliminary data.</text>
</comment>
<keyword evidence="1" id="KW-0812">Transmembrane</keyword>
<keyword evidence="1" id="KW-0472">Membrane</keyword>
<dbReference type="Proteomes" id="UP000823912">
    <property type="component" value="Unassembled WGS sequence"/>
</dbReference>
<evidence type="ECO:0000313" key="3">
    <source>
        <dbReference type="Proteomes" id="UP000823912"/>
    </source>
</evidence>
<sequence>MQEILRQYGNAILAVVAAGLLIGIFAAVMAGPLSDMFLFYTGSFLSA</sequence>
<gene>
    <name evidence="2" type="ORF">IAA55_00435</name>
</gene>
<protein>
    <submittedName>
        <fullName evidence="2">Uncharacterized protein</fullName>
    </submittedName>
</protein>
<organism evidence="2 3">
    <name type="scientific">Candidatus Pullilachnospira gallistercoris</name>
    <dbReference type="NCBI Taxonomy" id="2840911"/>
    <lineage>
        <taxon>Bacteria</taxon>
        <taxon>Bacillati</taxon>
        <taxon>Bacillota</taxon>
        <taxon>Clostridia</taxon>
        <taxon>Lachnospirales</taxon>
        <taxon>Lachnospiraceae</taxon>
        <taxon>Lachnospiraceae incertae sedis</taxon>
        <taxon>Candidatus Pullilachnospira</taxon>
    </lineage>
</organism>